<dbReference type="PROSITE" id="PS50928">
    <property type="entry name" value="ABC_TM1"/>
    <property type="match status" value="1"/>
</dbReference>
<evidence type="ECO:0000256" key="6">
    <source>
        <dbReference type="ARBA" id="ARBA00022989"/>
    </source>
</evidence>
<organism evidence="10 11">
    <name type="scientific">Pseudoroseicyclus tamaricis</name>
    <dbReference type="NCBI Taxonomy" id="2705421"/>
    <lineage>
        <taxon>Bacteria</taxon>
        <taxon>Pseudomonadati</taxon>
        <taxon>Pseudomonadota</taxon>
        <taxon>Alphaproteobacteria</taxon>
        <taxon>Rhodobacterales</taxon>
        <taxon>Paracoccaceae</taxon>
        <taxon>Pseudoroseicyclus</taxon>
    </lineage>
</organism>
<dbReference type="SUPFAM" id="SSF161098">
    <property type="entry name" value="MetI-like"/>
    <property type="match status" value="1"/>
</dbReference>
<dbReference type="PANTHER" id="PTHR43848">
    <property type="entry name" value="PUTRESCINE TRANSPORT SYSTEM PERMEASE PROTEIN POTI"/>
    <property type="match status" value="1"/>
</dbReference>
<dbReference type="RefSeq" id="WP_163895299.1">
    <property type="nucleotide sequence ID" value="NZ_JAAFYS010000003.1"/>
</dbReference>
<gene>
    <name evidence="10" type="ORF">GZA08_15675</name>
</gene>
<feature type="transmembrane region" description="Helical" evidence="8">
    <location>
        <begin position="67"/>
        <end position="86"/>
    </location>
</feature>
<dbReference type="GO" id="GO:0005886">
    <property type="term" value="C:plasma membrane"/>
    <property type="evidence" value="ECO:0007669"/>
    <property type="project" value="UniProtKB-SubCell"/>
</dbReference>
<evidence type="ECO:0000313" key="10">
    <source>
        <dbReference type="EMBL" id="NDV02410.1"/>
    </source>
</evidence>
<dbReference type="InterPro" id="IPR051789">
    <property type="entry name" value="Bact_Polyamine_Transport"/>
</dbReference>
<dbReference type="EMBL" id="JAAGAB010000003">
    <property type="protein sequence ID" value="NDV02410.1"/>
    <property type="molecule type" value="Genomic_DNA"/>
</dbReference>
<evidence type="ECO:0000256" key="8">
    <source>
        <dbReference type="RuleBase" id="RU363032"/>
    </source>
</evidence>
<evidence type="ECO:0000256" key="3">
    <source>
        <dbReference type="ARBA" id="ARBA00022448"/>
    </source>
</evidence>
<feature type="transmembrane region" description="Helical" evidence="8">
    <location>
        <begin position="130"/>
        <end position="150"/>
    </location>
</feature>
<name>A0A6B2JWB9_9RHOB</name>
<dbReference type="AlphaFoldDB" id="A0A6B2JWB9"/>
<feature type="transmembrane region" description="Helical" evidence="8">
    <location>
        <begin position="182"/>
        <end position="208"/>
    </location>
</feature>
<comment type="caution">
    <text evidence="10">The sequence shown here is derived from an EMBL/GenBank/DDBJ whole genome shotgun (WGS) entry which is preliminary data.</text>
</comment>
<dbReference type="PANTHER" id="PTHR43848:SF2">
    <property type="entry name" value="PUTRESCINE TRANSPORT SYSTEM PERMEASE PROTEIN POTI"/>
    <property type="match status" value="1"/>
</dbReference>
<evidence type="ECO:0000256" key="7">
    <source>
        <dbReference type="ARBA" id="ARBA00023136"/>
    </source>
</evidence>
<sequence>MTGGWGFKTYAILFIAFIYGPVLMLPLFSVNDSNFATFPLAGFTLRHYADLWTQRPILEALGNSVRIAAGVSVLATVVAMPAAIAVTRFRFAGKAPALAFMMLPLVVPSIVMAVALLVIVLRFLGIPLSLWTVAAGHVVVCLPFCLSVLVSRLEGFDASLEEASRDLGCAPMQTFWRLTFPLALPGIISSLLLGFIISFDEFVIAFFLTGTENTLPVYLYSQLRFPNSLPGTLALGSLILIASTLLVVLAEVIRRRGVTSDNPGDI</sequence>
<evidence type="ECO:0000256" key="2">
    <source>
        <dbReference type="ARBA" id="ARBA00007069"/>
    </source>
</evidence>
<evidence type="ECO:0000313" key="11">
    <source>
        <dbReference type="Proteomes" id="UP000474757"/>
    </source>
</evidence>
<keyword evidence="4" id="KW-1003">Cell membrane</keyword>
<feature type="domain" description="ABC transmembrane type-1" evidence="9">
    <location>
        <begin position="61"/>
        <end position="251"/>
    </location>
</feature>
<dbReference type="InterPro" id="IPR035906">
    <property type="entry name" value="MetI-like_sf"/>
</dbReference>
<evidence type="ECO:0000256" key="4">
    <source>
        <dbReference type="ARBA" id="ARBA00022475"/>
    </source>
</evidence>
<comment type="subcellular location">
    <subcellularLocation>
        <location evidence="1 8">Cell membrane</location>
        <topology evidence="1 8">Multi-pass membrane protein</topology>
    </subcellularLocation>
</comment>
<dbReference type="Proteomes" id="UP000474757">
    <property type="component" value="Unassembled WGS sequence"/>
</dbReference>
<dbReference type="GO" id="GO:0055085">
    <property type="term" value="P:transmembrane transport"/>
    <property type="evidence" value="ECO:0007669"/>
    <property type="project" value="InterPro"/>
</dbReference>
<proteinExistence type="inferred from homology"/>
<comment type="similarity">
    <text evidence="2">Belongs to the binding-protein-dependent transport system permease family. CysTW subfamily.</text>
</comment>
<evidence type="ECO:0000259" key="9">
    <source>
        <dbReference type="PROSITE" id="PS50928"/>
    </source>
</evidence>
<dbReference type="Pfam" id="PF00528">
    <property type="entry name" value="BPD_transp_1"/>
    <property type="match status" value="1"/>
</dbReference>
<feature type="transmembrane region" description="Helical" evidence="8">
    <location>
        <begin position="228"/>
        <end position="250"/>
    </location>
</feature>
<keyword evidence="11" id="KW-1185">Reference proteome</keyword>
<keyword evidence="5 8" id="KW-0812">Transmembrane</keyword>
<reference evidence="10 11" key="1">
    <citation type="submission" date="2020-02" db="EMBL/GenBank/DDBJ databases">
        <title>Pseudoroseicyclus tamarix, sp. nov., isolated from offshore sediment of a Tamarix chinensis forest.</title>
        <authorList>
            <person name="Gai Y."/>
        </authorList>
    </citation>
    <scope>NUCLEOTIDE SEQUENCE [LARGE SCALE GENOMIC DNA]</scope>
    <source>
        <strain evidence="10 11">CLL3-39</strain>
    </source>
</reference>
<keyword evidence="7 8" id="KW-0472">Membrane</keyword>
<dbReference type="Gene3D" id="1.10.3720.10">
    <property type="entry name" value="MetI-like"/>
    <property type="match status" value="1"/>
</dbReference>
<evidence type="ECO:0000256" key="1">
    <source>
        <dbReference type="ARBA" id="ARBA00004651"/>
    </source>
</evidence>
<protein>
    <submittedName>
        <fullName evidence="10">ABC transporter permease</fullName>
    </submittedName>
</protein>
<dbReference type="InterPro" id="IPR000515">
    <property type="entry name" value="MetI-like"/>
</dbReference>
<keyword evidence="3 8" id="KW-0813">Transport</keyword>
<feature type="transmembrane region" description="Helical" evidence="8">
    <location>
        <begin position="98"/>
        <end position="124"/>
    </location>
</feature>
<dbReference type="CDD" id="cd06261">
    <property type="entry name" value="TM_PBP2"/>
    <property type="match status" value="1"/>
</dbReference>
<accession>A0A6B2JWB9</accession>
<feature type="transmembrane region" description="Helical" evidence="8">
    <location>
        <begin position="12"/>
        <end position="30"/>
    </location>
</feature>
<keyword evidence="6 8" id="KW-1133">Transmembrane helix</keyword>
<evidence type="ECO:0000256" key="5">
    <source>
        <dbReference type="ARBA" id="ARBA00022692"/>
    </source>
</evidence>